<keyword evidence="5" id="KW-0539">Nucleus</keyword>
<evidence type="ECO:0000256" key="2">
    <source>
        <dbReference type="ARBA" id="ARBA00004604"/>
    </source>
</evidence>
<sequence length="347" mass="40554">MSRNIFVTRFPFFNIMTSSLRNSLHRRNHKERSQLSHRAKFGILEKHKDYVQRARDYHSKQDRITRLRQKAADRNKDEFYFGMNKERTVQGVHVKDRGNVSMPMDMVKLLKTQDEGYVRTMRANGIKKIERIKSQLTALANLIAPQDDNIEDDGEDALDETDLETLREACIIPPGTKRRPPPRHIIFAENEVEAKQLSQQQYSNQAKTTIEVDVELTEVDLGWKTVESASSRRRRKNKCSAVVSTDIVDDAEETRQLNVQNRKRLLKELAARLKRDTQLRYTQRELEMQRLLAGKGGRRKLRGVEEVGAENDEDEDEMDDAAASKASKVDEKNYKPRVYKWRIERKR</sequence>
<keyword evidence="4" id="KW-0698">rRNA processing</keyword>
<proteinExistence type="inferred from homology"/>
<evidence type="ECO:0000256" key="3">
    <source>
        <dbReference type="ARBA" id="ARBA00008105"/>
    </source>
</evidence>
<dbReference type="PANTHER" id="PTHR12838">
    <property type="entry name" value="U3 SMALL NUCLEOLAR RNA-ASSOCIATED PROTEIN 11"/>
    <property type="match status" value="1"/>
</dbReference>
<evidence type="ECO:0000313" key="7">
    <source>
        <dbReference type="EMBL" id="KAG1810216.1"/>
    </source>
</evidence>
<dbReference type="AlphaFoldDB" id="A0A9P7J9W9"/>
<comment type="similarity">
    <text evidence="3">Belongs to the UTP11 family.</text>
</comment>
<evidence type="ECO:0000256" key="5">
    <source>
        <dbReference type="ARBA" id="ARBA00023242"/>
    </source>
</evidence>
<evidence type="ECO:0000256" key="1">
    <source>
        <dbReference type="ARBA" id="ARBA00004099"/>
    </source>
</evidence>
<dbReference type="GO" id="GO:0006364">
    <property type="term" value="P:rRNA processing"/>
    <property type="evidence" value="ECO:0007669"/>
    <property type="project" value="UniProtKB-KW"/>
</dbReference>
<comment type="subcellular location">
    <subcellularLocation>
        <location evidence="2">Nucleus</location>
        <location evidence="2">Nucleolus</location>
    </subcellularLocation>
</comment>
<dbReference type="RefSeq" id="XP_041167881.1">
    <property type="nucleotide sequence ID" value="XM_041301245.1"/>
</dbReference>
<accession>A0A9P7J9W9</accession>
<evidence type="ECO:0000256" key="6">
    <source>
        <dbReference type="SAM" id="MobiDB-lite"/>
    </source>
</evidence>
<dbReference type="Proteomes" id="UP000719766">
    <property type="component" value="Unassembled WGS sequence"/>
</dbReference>
<comment type="caution">
    <text evidence="7">The sequence shown here is derived from an EMBL/GenBank/DDBJ whole genome shotgun (WGS) entry which is preliminary data.</text>
</comment>
<gene>
    <name evidence="7" type="ORF">HD556DRAFT_1318851</name>
</gene>
<organism evidence="7 8">
    <name type="scientific">Suillus plorans</name>
    <dbReference type="NCBI Taxonomy" id="116603"/>
    <lineage>
        <taxon>Eukaryota</taxon>
        <taxon>Fungi</taxon>
        <taxon>Dikarya</taxon>
        <taxon>Basidiomycota</taxon>
        <taxon>Agaricomycotina</taxon>
        <taxon>Agaricomycetes</taxon>
        <taxon>Agaricomycetidae</taxon>
        <taxon>Boletales</taxon>
        <taxon>Suillineae</taxon>
        <taxon>Suillaceae</taxon>
        <taxon>Suillus</taxon>
    </lineage>
</organism>
<name>A0A9P7J9W9_9AGAM</name>
<dbReference type="GeneID" id="64595009"/>
<reference evidence="7" key="1">
    <citation type="journal article" date="2020" name="New Phytol.">
        <title>Comparative genomics reveals dynamic genome evolution in host specialist ectomycorrhizal fungi.</title>
        <authorList>
            <person name="Lofgren L.A."/>
            <person name="Nguyen N.H."/>
            <person name="Vilgalys R."/>
            <person name="Ruytinx J."/>
            <person name="Liao H.L."/>
            <person name="Branco S."/>
            <person name="Kuo A."/>
            <person name="LaButti K."/>
            <person name="Lipzen A."/>
            <person name="Andreopoulos W."/>
            <person name="Pangilinan J."/>
            <person name="Riley R."/>
            <person name="Hundley H."/>
            <person name="Na H."/>
            <person name="Barry K."/>
            <person name="Grigoriev I.V."/>
            <person name="Stajich J.E."/>
            <person name="Kennedy P.G."/>
        </authorList>
    </citation>
    <scope>NUCLEOTIDE SEQUENCE</scope>
    <source>
        <strain evidence="7">S12</strain>
    </source>
</reference>
<dbReference type="GO" id="GO:0032040">
    <property type="term" value="C:small-subunit processome"/>
    <property type="evidence" value="ECO:0007669"/>
    <property type="project" value="InterPro"/>
</dbReference>
<dbReference type="EMBL" id="JABBWE010000001">
    <property type="protein sequence ID" value="KAG1810216.1"/>
    <property type="molecule type" value="Genomic_DNA"/>
</dbReference>
<protein>
    <submittedName>
        <fullName evidence="7">Small-subunit processome</fullName>
    </submittedName>
</protein>
<dbReference type="InterPro" id="IPR007144">
    <property type="entry name" value="SSU_processome_Utp11"/>
</dbReference>
<keyword evidence="8" id="KW-1185">Reference proteome</keyword>
<feature type="compositionally biased region" description="Acidic residues" evidence="6">
    <location>
        <begin position="307"/>
        <end position="320"/>
    </location>
</feature>
<dbReference type="Pfam" id="PF03998">
    <property type="entry name" value="Utp11"/>
    <property type="match status" value="1"/>
</dbReference>
<dbReference type="PANTHER" id="PTHR12838:SF0">
    <property type="entry name" value="U3 SMALL NUCLEOLAR RNA-ASSOCIATED PROTEIN 11-RELATED"/>
    <property type="match status" value="1"/>
</dbReference>
<feature type="region of interest" description="Disordered" evidence="6">
    <location>
        <begin position="302"/>
        <end position="329"/>
    </location>
</feature>
<evidence type="ECO:0000313" key="8">
    <source>
        <dbReference type="Proteomes" id="UP000719766"/>
    </source>
</evidence>
<comment type="function">
    <text evidence="1">Involved in nucleolar processing of pre-18S ribosomal RNA.</text>
</comment>
<evidence type="ECO:0000256" key="4">
    <source>
        <dbReference type="ARBA" id="ARBA00022552"/>
    </source>
</evidence>
<dbReference type="OrthoDB" id="29058at2759"/>